<dbReference type="InterPro" id="IPR036869">
    <property type="entry name" value="J_dom_sf"/>
</dbReference>
<dbReference type="AlphaFoldDB" id="A0AAU9KRM4"/>
<comment type="caution">
    <text evidence="2">The sequence shown here is derived from an EMBL/GenBank/DDBJ whole genome shotgun (WGS) entry which is preliminary data.</text>
</comment>
<feature type="domain" description="J" evidence="1">
    <location>
        <begin position="12"/>
        <end position="83"/>
    </location>
</feature>
<name>A0AAU9KRM4_9STRA</name>
<sequence length="266" mass="31209">MAETSRILNCSTHYDVLKLSPPDHIPRFIDTQQVRKHYKELAILVHPDKNHAIDAEDAFKRLSEAYECLANELSQRNYLQQLQTIQLNIGTKNMKQKFKYRRKKRPSESKCKESRVFLSRRRTPEEIWQAFQREEEELARQEFQTNGFDKMYSTPSIETNISSTIPLEMQQNILDSNLDSKATKWATWSKPSSKRIRMTQESESTHETNIVPTTTNARDISATLICCTLCRRKFRTIDALNRHNTLSKLHFANIQAQERQNSKDFV</sequence>
<dbReference type="PROSITE" id="PS50076">
    <property type="entry name" value="DNAJ_2"/>
    <property type="match status" value="1"/>
</dbReference>
<dbReference type="SUPFAM" id="SSF46565">
    <property type="entry name" value="Chaperone J-domain"/>
    <property type="match status" value="1"/>
</dbReference>
<dbReference type="Pfam" id="PF00226">
    <property type="entry name" value="DnaJ"/>
    <property type="match status" value="1"/>
</dbReference>
<dbReference type="CDD" id="cd06257">
    <property type="entry name" value="DnaJ"/>
    <property type="match status" value="1"/>
</dbReference>
<reference evidence="2 4" key="1">
    <citation type="submission" date="2021-11" db="EMBL/GenBank/DDBJ databases">
        <authorList>
            <person name="Islam A."/>
            <person name="Islam S."/>
            <person name="Flora M.S."/>
            <person name="Rahman M."/>
            <person name="Ziaur R.M."/>
            <person name="Epstein J.H."/>
            <person name="Hassan M."/>
            <person name="Klassen M."/>
            <person name="Woodard K."/>
            <person name="Webb A."/>
            <person name="Webby R.J."/>
            <person name="El Zowalaty M.E."/>
        </authorList>
    </citation>
    <scope>NUCLEOTIDE SEQUENCE</scope>
    <source>
        <strain evidence="3">Pbs1</strain>
        <strain evidence="2">Pbs3</strain>
    </source>
</reference>
<evidence type="ECO:0000313" key="3">
    <source>
        <dbReference type="EMBL" id="CAH0516203.1"/>
    </source>
</evidence>
<dbReference type="GO" id="GO:0005789">
    <property type="term" value="C:endoplasmic reticulum membrane"/>
    <property type="evidence" value="ECO:0007669"/>
    <property type="project" value="TreeGrafter"/>
</dbReference>
<dbReference type="EMBL" id="CAKLCB010000158">
    <property type="protein sequence ID" value="CAH0516203.1"/>
    <property type="molecule type" value="Genomic_DNA"/>
</dbReference>
<protein>
    <recommendedName>
        <fullName evidence="1">J domain-containing protein</fullName>
    </recommendedName>
</protein>
<dbReference type="PANTHER" id="PTHR43908:SF3">
    <property type="entry name" value="AT29763P-RELATED"/>
    <property type="match status" value="1"/>
</dbReference>
<dbReference type="EMBL" id="CAKKTJ010000128">
    <property type="protein sequence ID" value="CAH0475503.1"/>
    <property type="molecule type" value="Genomic_DNA"/>
</dbReference>
<dbReference type="Proteomes" id="UP001158986">
    <property type="component" value="Unassembled WGS sequence"/>
</dbReference>
<keyword evidence="4" id="KW-1185">Reference proteome</keyword>
<dbReference type="Proteomes" id="UP001160483">
    <property type="component" value="Unassembled WGS sequence"/>
</dbReference>
<dbReference type="Gene3D" id="1.10.287.110">
    <property type="entry name" value="DnaJ domain"/>
    <property type="match status" value="1"/>
</dbReference>
<accession>A0AAU9KRM4</accession>
<dbReference type="InterPro" id="IPR051100">
    <property type="entry name" value="DnaJ_subfamily_B/C"/>
</dbReference>
<evidence type="ECO:0000259" key="1">
    <source>
        <dbReference type="PROSITE" id="PS50076"/>
    </source>
</evidence>
<evidence type="ECO:0000313" key="5">
    <source>
        <dbReference type="Proteomes" id="UP001160483"/>
    </source>
</evidence>
<gene>
    <name evidence="3" type="ORF">PBS001_LOCUS2884</name>
    <name evidence="2" type="ORF">PBS003_LOCUS2316</name>
</gene>
<evidence type="ECO:0000313" key="2">
    <source>
        <dbReference type="EMBL" id="CAH0475503.1"/>
    </source>
</evidence>
<dbReference type="GO" id="GO:0030544">
    <property type="term" value="F:Hsp70 protein binding"/>
    <property type="evidence" value="ECO:0007669"/>
    <property type="project" value="TreeGrafter"/>
</dbReference>
<dbReference type="SMART" id="SM00271">
    <property type="entry name" value="DnaJ"/>
    <property type="match status" value="1"/>
</dbReference>
<proteinExistence type="predicted"/>
<dbReference type="PRINTS" id="PR00625">
    <property type="entry name" value="JDOMAIN"/>
</dbReference>
<dbReference type="GO" id="GO:0071218">
    <property type="term" value="P:cellular response to misfolded protein"/>
    <property type="evidence" value="ECO:0007669"/>
    <property type="project" value="TreeGrafter"/>
</dbReference>
<organism evidence="2 5">
    <name type="scientific">Peronospora belbahrii</name>
    <dbReference type="NCBI Taxonomy" id="622444"/>
    <lineage>
        <taxon>Eukaryota</taxon>
        <taxon>Sar</taxon>
        <taxon>Stramenopiles</taxon>
        <taxon>Oomycota</taxon>
        <taxon>Peronosporomycetes</taxon>
        <taxon>Peronosporales</taxon>
        <taxon>Peronosporaceae</taxon>
        <taxon>Peronospora</taxon>
    </lineage>
</organism>
<evidence type="ECO:0000313" key="4">
    <source>
        <dbReference type="Proteomes" id="UP001158986"/>
    </source>
</evidence>
<dbReference type="InterPro" id="IPR001623">
    <property type="entry name" value="DnaJ_domain"/>
</dbReference>
<dbReference type="PANTHER" id="PTHR43908">
    <property type="entry name" value="AT29763P-RELATED"/>
    <property type="match status" value="1"/>
</dbReference>